<dbReference type="InterPro" id="IPR001876">
    <property type="entry name" value="Znf_RanBP2"/>
</dbReference>
<comment type="caution">
    <text evidence="6">The sequence shown here is derived from an EMBL/GenBank/DDBJ whole genome shotgun (WGS) entry which is preliminary data.</text>
</comment>
<keyword evidence="3" id="KW-0862">Zinc</keyword>
<feature type="domain" description="RanBP2-type" evidence="5">
    <location>
        <begin position="527"/>
        <end position="546"/>
    </location>
</feature>
<feature type="compositionally biased region" description="Low complexity" evidence="4">
    <location>
        <begin position="297"/>
        <end position="317"/>
    </location>
</feature>
<feature type="region of interest" description="Disordered" evidence="4">
    <location>
        <begin position="425"/>
        <end position="471"/>
    </location>
</feature>
<protein>
    <recommendedName>
        <fullName evidence="5">RanBP2-type domain-containing protein</fullName>
    </recommendedName>
</protein>
<evidence type="ECO:0000259" key="5">
    <source>
        <dbReference type="PROSITE" id="PS01358"/>
    </source>
</evidence>
<accession>A0A9N8ESC8</accession>
<name>A0A9N8ESC8_9STRA</name>
<dbReference type="EMBL" id="CAICTM010001813">
    <property type="protein sequence ID" value="CAB9526356.1"/>
    <property type="molecule type" value="Genomic_DNA"/>
</dbReference>
<keyword evidence="7" id="KW-1185">Reference proteome</keyword>
<sequence>MATFATFHAAPQLVHDMKFPFHKETSTGLFALMNDCSDRDLHPRPPCRSSSMCSSDCPVVDAKPKPPARSSSREEPPVIRRRRSSSDLMMHNRPRAPLRLRRRNSANSLMLLPRSCAPKSDDNDDKKKTRRPRRRSSKKEKKRDKKTAADNKKKQERRDVAPVIPQLRRHRSAGDLRALMQDTSTKSKVGCTTDSLYLYNSKRDPSPSRPTMRRHRSANDLRSLMDNKINKRPPSPRRTLRKVAAIETSTPKRTMVDTLTPKRTRSILKTSDSKKEEGTEGSDMPELVNYQSDYTAETPSEPESPTVPNHRTLSFTLSRRRSSKEEIKALAVKPLVPKENEPVTKSRHSFSGLTPSMPQENEPVTKSRHSFSGLASSSFMTQSTSASSAMSAMSDCSDSSASLASEDIRGLMEYSSRRSESLRGSKCSWSMNEPLAGRRSAPMNGVQEMPDEDDDIRSQDNNDGIQTQPDARLELSVSKRSSVATTSTAASSTVFDTNMIGITCVGAVSSTIQSGRMPPAVAGEKPWACGICAEENDPDYFFCGMCADPKLWTCTVCQFGRNKSRLPHCGGCGTRRQREMPSY</sequence>
<feature type="compositionally biased region" description="Low complexity" evidence="4">
    <location>
        <begin position="47"/>
        <end position="61"/>
    </location>
</feature>
<feature type="compositionally biased region" description="Basic residues" evidence="4">
    <location>
        <begin position="230"/>
        <end position="241"/>
    </location>
</feature>
<feature type="region of interest" description="Disordered" evidence="4">
    <location>
        <begin position="198"/>
        <end position="321"/>
    </location>
</feature>
<dbReference type="GO" id="GO:0008270">
    <property type="term" value="F:zinc ion binding"/>
    <property type="evidence" value="ECO:0007669"/>
    <property type="project" value="UniProtKB-KW"/>
</dbReference>
<feature type="compositionally biased region" description="Basic and acidic residues" evidence="4">
    <location>
        <begin position="146"/>
        <end position="160"/>
    </location>
</feature>
<proteinExistence type="predicted"/>
<dbReference type="Proteomes" id="UP001153069">
    <property type="component" value="Unassembled WGS sequence"/>
</dbReference>
<feature type="region of interest" description="Disordered" evidence="4">
    <location>
        <begin position="44"/>
        <end position="173"/>
    </location>
</feature>
<organism evidence="6 7">
    <name type="scientific">Seminavis robusta</name>
    <dbReference type="NCBI Taxonomy" id="568900"/>
    <lineage>
        <taxon>Eukaryota</taxon>
        <taxon>Sar</taxon>
        <taxon>Stramenopiles</taxon>
        <taxon>Ochrophyta</taxon>
        <taxon>Bacillariophyta</taxon>
        <taxon>Bacillariophyceae</taxon>
        <taxon>Bacillariophycidae</taxon>
        <taxon>Naviculales</taxon>
        <taxon>Naviculaceae</taxon>
        <taxon>Seminavis</taxon>
    </lineage>
</organism>
<keyword evidence="2" id="KW-0863">Zinc-finger</keyword>
<evidence type="ECO:0000313" key="7">
    <source>
        <dbReference type="Proteomes" id="UP001153069"/>
    </source>
</evidence>
<dbReference type="PROSITE" id="PS01358">
    <property type="entry name" value="ZF_RANBP2_1"/>
    <property type="match status" value="1"/>
</dbReference>
<feature type="compositionally biased region" description="Polar residues" evidence="4">
    <location>
        <begin position="349"/>
        <end position="364"/>
    </location>
</feature>
<keyword evidence="1" id="KW-0479">Metal-binding</keyword>
<feature type="compositionally biased region" description="Basic residues" evidence="4">
    <location>
        <begin position="92"/>
        <end position="104"/>
    </location>
</feature>
<evidence type="ECO:0000256" key="3">
    <source>
        <dbReference type="ARBA" id="ARBA00022833"/>
    </source>
</evidence>
<feature type="compositionally biased region" description="Basic residues" evidence="4">
    <location>
        <begin position="128"/>
        <end position="145"/>
    </location>
</feature>
<feature type="compositionally biased region" description="Basic and acidic residues" evidence="4">
    <location>
        <begin position="217"/>
        <end position="229"/>
    </location>
</feature>
<feature type="compositionally biased region" description="Polar residues" evidence="4">
    <location>
        <begin position="459"/>
        <end position="469"/>
    </location>
</feature>
<evidence type="ECO:0000256" key="4">
    <source>
        <dbReference type="SAM" id="MobiDB-lite"/>
    </source>
</evidence>
<reference evidence="6" key="1">
    <citation type="submission" date="2020-06" db="EMBL/GenBank/DDBJ databases">
        <authorList>
            <consortium name="Plant Systems Biology data submission"/>
        </authorList>
    </citation>
    <scope>NUCLEOTIDE SEQUENCE</scope>
    <source>
        <strain evidence="6">D6</strain>
    </source>
</reference>
<evidence type="ECO:0000256" key="2">
    <source>
        <dbReference type="ARBA" id="ARBA00022771"/>
    </source>
</evidence>
<gene>
    <name evidence="6" type="ORF">SEMRO_1815_G299410.2</name>
</gene>
<dbReference type="AlphaFoldDB" id="A0A9N8ESC8"/>
<evidence type="ECO:0000313" key="6">
    <source>
        <dbReference type="EMBL" id="CAB9526356.1"/>
    </source>
</evidence>
<feature type="region of interest" description="Disordered" evidence="4">
    <location>
        <begin position="338"/>
        <end position="369"/>
    </location>
</feature>
<evidence type="ECO:0000256" key="1">
    <source>
        <dbReference type="ARBA" id="ARBA00022723"/>
    </source>
</evidence>